<evidence type="ECO:0000313" key="1">
    <source>
        <dbReference type="EMBL" id="QAT82719.1"/>
    </source>
</evidence>
<protein>
    <submittedName>
        <fullName evidence="1">Uncharacterized protein</fullName>
    </submittedName>
</protein>
<name>A0A410RLE6_CORCK</name>
<evidence type="ECO:0000313" key="2">
    <source>
        <dbReference type="Proteomes" id="UP000288758"/>
    </source>
</evidence>
<sequence>MRFLGGLVLVAYAWATYTGWAPFSDEERGRVTGDVKRGPGGVLLWTGGFMGGK</sequence>
<gene>
    <name evidence="1" type="ORF">EJ065_1114</name>
</gene>
<dbReference type="AlphaFoldDB" id="A0A410RLE6"/>
<dbReference type="RefSeq" id="WP_164933141.1">
    <property type="nucleotide sequence ID" value="NZ_CP034669.1"/>
</dbReference>
<organism evidence="1 2">
    <name type="scientific">Corallococcus coralloides</name>
    <name type="common">Myxococcus coralloides</name>
    <dbReference type="NCBI Taxonomy" id="184914"/>
    <lineage>
        <taxon>Bacteria</taxon>
        <taxon>Pseudomonadati</taxon>
        <taxon>Myxococcota</taxon>
        <taxon>Myxococcia</taxon>
        <taxon>Myxococcales</taxon>
        <taxon>Cystobacterineae</taxon>
        <taxon>Myxococcaceae</taxon>
        <taxon>Corallococcus</taxon>
    </lineage>
</organism>
<proteinExistence type="predicted"/>
<accession>A0A410RLE6</accession>
<dbReference type="EMBL" id="CP034669">
    <property type="protein sequence ID" value="QAT82719.1"/>
    <property type="molecule type" value="Genomic_DNA"/>
</dbReference>
<dbReference type="Proteomes" id="UP000288758">
    <property type="component" value="Chromosome"/>
</dbReference>
<reference evidence="1 2" key="1">
    <citation type="submission" date="2018-12" db="EMBL/GenBank/DDBJ databases">
        <title>Complete Genome Sequence of the Corallopyronin A producing Myxobacterium Corallococcus coralloides B035.</title>
        <authorList>
            <person name="Bouhired S.M."/>
            <person name="Rupp O."/>
            <person name="Blom J."/>
            <person name="Schaeberle T.F."/>
            <person name="Kehraus S."/>
            <person name="Schiefer A."/>
            <person name="Pfarr K."/>
            <person name="Goesmann A."/>
            <person name="Hoerauf A."/>
            <person name="Koenig G.M."/>
        </authorList>
    </citation>
    <scope>NUCLEOTIDE SEQUENCE [LARGE SCALE GENOMIC DNA]</scope>
    <source>
        <strain evidence="1 2">B035</strain>
    </source>
</reference>